<organism evidence="2 3">
    <name type="scientific">Hyphomicrobium facile</name>
    <dbReference type="NCBI Taxonomy" id="51670"/>
    <lineage>
        <taxon>Bacteria</taxon>
        <taxon>Pseudomonadati</taxon>
        <taxon>Pseudomonadota</taxon>
        <taxon>Alphaproteobacteria</taxon>
        <taxon>Hyphomicrobiales</taxon>
        <taxon>Hyphomicrobiaceae</taxon>
        <taxon>Hyphomicrobium</taxon>
    </lineage>
</organism>
<protein>
    <recommendedName>
        <fullName evidence="1">DUF4435 domain-containing protein</fullName>
    </recommendedName>
</protein>
<dbReference type="OrthoDB" id="8368959at2"/>
<feature type="domain" description="DUF4435" evidence="1">
    <location>
        <begin position="32"/>
        <end position="250"/>
    </location>
</feature>
<gene>
    <name evidence="2" type="ORF">SAMN04488557_1122</name>
</gene>
<dbReference type="InterPro" id="IPR029492">
    <property type="entry name" value="DUF4435"/>
</dbReference>
<sequence length="307" mass="34737">MSSLVSDLRRSRKSPIVLKLQILAVRSREKTKPIFVFEGFEDIGPYCVWISRCDDSIIFEPILANGKDQILIFRSKFAPHDKQLSQGVHFFVDRDFDDLKGQSQSSDIFMTDMYSTENYLVSPKVLSSVLIDEFKCIGEQIDRALSAFAKDLESFCEGMSPANRRIFYARRLSIGLIGSGIDNRLAKYVSTELAAVRIIATSDDLKALIPLMREPGAEETKQIDLEFEGLDSPSRHRGKFILAFFLKWLELLAVERQAGSRGIFDNSVRLHFSTQHLTMRSLATRSDVPQGLSDFLRQVGKRNMGPA</sequence>
<dbReference type="Pfam" id="PF14491">
    <property type="entry name" value="DUF4435"/>
    <property type="match status" value="1"/>
</dbReference>
<dbReference type="Proteomes" id="UP000199423">
    <property type="component" value="Unassembled WGS sequence"/>
</dbReference>
<dbReference type="STRING" id="51670.SAMN04488557_1122"/>
<reference evidence="3" key="1">
    <citation type="submission" date="2016-10" db="EMBL/GenBank/DDBJ databases">
        <authorList>
            <person name="Varghese N."/>
            <person name="Submissions S."/>
        </authorList>
    </citation>
    <scope>NUCLEOTIDE SEQUENCE [LARGE SCALE GENOMIC DNA]</scope>
    <source>
        <strain evidence="3">DSM 1565</strain>
    </source>
</reference>
<evidence type="ECO:0000313" key="3">
    <source>
        <dbReference type="Proteomes" id="UP000199423"/>
    </source>
</evidence>
<evidence type="ECO:0000259" key="1">
    <source>
        <dbReference type="Pfam" id="PF14491"/>
    </source>
</evidence>
<proteinExistence type="predicted"/>
<dbReference type="EMBL" id="FPCH01000001">
    <property type="protein sequence ID" value="SFV28904.1"/>
    <property type="molecule type" value="Genomic_DNA"/>
</dbReference>
<keyword evidence="3" id="KW-1185">Reference proteome</keyword>
<evidence type="ECO:0000313" key="2">
    <source>
        <dbReference type="EMBL" id="SFV28904.1"/>
    </source>
</evidence>
<accession>A0A1I7N2J9</accession>
<dbReference type="RefSeq" id="WP_092865265.1">
    <property type="nucleotide sequence ID" value="NZ_FPCH01000001.1"/>
</dbReference>
<name>A0A1I7N2J9_9HYPH</name>
<dbReference type="AlphaFoldDB" id="A0A1I7N2J9"/>